<gene>
    <name evidence="1" type="ORF">ACFFIO_00565</name>
</gene>
<proteinExistence type="predicted"/>
<evidence type="ECO:0000313" key="2">
    <source>
        <dbReference type="Proteomes" id="UP001589766"/>
    </source>
</evidence>
<protein>
    <submittedName>
        <fullName evidence="1">Uncharacterized protein</fullName>
    </submittedName>
</protein>
<dbReference type="Proteomes" id="UP001589766">
    <property type="component" value="Unassembled WGS sequence"/>
</dbReference>
<sequence>MTITANPAPVDLSAMVSALIDDRGECPTAFDVEAIVSMAFFADCLR</sequence>
<dbReference type="RefSeq" id="WP_159554260.1">
    <property type="nucleotide sequence ID" value="NZ_JBHLWH010000002.1"/>
</dbReference>
<reference evidence="1 2" key="1">
    <citation type="submission" date="2024-09" db="EMBL/GenBank/DDBJ databases">
        <authorList>
            <person name="Sun Q."/>
            <person name="Mori K."/>
        </authorList>
    </citation>
    <scope>NUCLEOTIDE SEQUENCE [LARGE SCALE GENOMIC DNA]</scope>
    <source>
        <strain evidence="1 2">CCM 7609</strain>
    </source>
</reference>
<dbReference type="EMBL" id="JBHLWH010000002">
    <property type="protein sequence ID" value="MFC0246993.1"/>
    <property type="molecule type" value="Genomic_DNA"/>
</dbReference>
<comment type="caution">
    <text evidence="1">The sequence shown here is derived from an EMBL/GenBank/DDBJ whole genome shotgun (WGS) entry which is preliminary data.</text>
</comment>
<accession>A0ABV6F0F7</accession>
<evidence type="ECO:0000313" key="1">
    <source>
        <dbReference type="EMBL" id="MFC0246993.1"/>
    </source>
</evidence>
<organism evidence="1 2">
    <name type="scientific">Citricoccus parietis</name>
    <dbReference type="NCBI Taxonomy" id="592307"/>
    <lineage>
        <taxon>Bacteria</taxon>
        <taxon>Bacillati</taxon>
        <taxon>Actinomycetota</taxon>
        <taxon>Actinomycetes</taxon>
        <taxon>Micrococcales</taxon>
        <taxon>Micrococcaceae</taxon>
        <taxon>Citricoccus</taxon>
    </lineage>
</organism>
<name>A0ABV6F0F7_9MICC</name>
<keyword evidence="2" id="KW-1185">Reference proteome</keyword>